<evidence type="ECO:0000313" key="2">
    <source>
        <dbReference type="Proteomes" id="UP000290244"/>
    </source>
</evidence>
<reference evidence="1 2" key="1">
    <citation type="submission" date="2018-12" db="EMBL/GenBank/DDBJ databases">
        <title>Complete genome of Litorilituus sediminis.</title>
        <authorList>
            <person name="Liu A."/>
            <person name="Rong J."/>
        </authorList>
    </citation>
    <scope>NUCLEOTIDE SEQUENCE [LARGE SCALE GENOMIC DNA]</scope>
    <source>
        <strain evidence="1 2">JCM 17549</strain>
    </source>
</reference>
<accession>A0A4P6P5B8</accession>
<protein>
    <submittedName>
        <fullName evidence="1">Uncharacterized protein</fullName>
    </submittedName>
</protein>
<dbReference type="AlphaFoldDB" id="A0A4P6P5B8"/>
<sequence length="125" mass="14246">MQLGNLLCKRAHIRVFQSLQGMYMSLINKLLERPESIKEINDKYDYEDVYFAKNGDAAVVSCGQNGSYNELSYIYTTHLLPKVEAGIISKQAAIDALDAACATIEVPRKREEFYRYLSEELDVDI</sequence>
<name>A0A4P6P5B8_9GAMM</name>
<dbReference type="EMBL" id="CP034759">
    <property type="protein sequence ID" value="QBG36866.1"/>
    <property type="molecule type" value="Genomic_DNA"/>
</dbReference>
<evidence type="ECO:0000313" key="1">
    <source>
        <dbReference type="EMBL" id="QBG36866.1"/>
    </source>
</evidence>
<proteinExistence type="predicted"/>
<organism evidence="1 2">
    <name type="scientific">Litorilituus sediminis</name>
    <dbReference type="NCBI Taxonomy" id="718192"/>
    <lineage>
        <taxon>Bacteria</taxon>
        <taxon>Pseudomonadati</taxon>
        <taxon>Pseudomonadota</taxon>
        <taxon>Gammaproteobacteria</taxon>
        <taxon>Alteromonadales</taxon>
        <taxon>Colwelliaceae</taxon>
        <taxon>Litorilituus</taxon>
    </lineage>
</organism>
<keyword evidence="2" id="KW-1185">Reference proteome</keyword>
<dbReference type="Proteomes" id="UP000290244">
    <property type="component" value="Chromosome"/>
</dbReference>
<dbReference type="KEGG" id="lsd:EMK97_14615"/>
<gene>
    <name evidence="1" type="ORF">EMK97_14615</name>
</gene>